<dbReference type="CDD" id="cd05304">
    <property type="entry name" value="Rubrum_tdh"/>
    <property type="match status" value="1"/>
</dbReference>
<evidence type="ECO:0000256" key="7">
    <source>
        <dbReference type="ARBA" id="ARBA00023027"/>
    </source>
</evidence>
<sequence>MAKIIFVSREGSEEPRVSASPETVKRFAGLGFSVVVEKGAGIASGVPDGDFEAAGARIGTAADAAAADIVLRVNRPTVTEIASYKPGTVVFAVMDPYGNEAALAAMAKAGLTTFAMELMPRITRAQSMDVLSSQANLAGYRAVIDASHEYGRAMPMMMTAAGTVPAAKVFVMGAGVAGLQAIATARRLGAVVTATDVRPAAKEQVASLGAKFIAVEDEEFKAAETAAGYAKPMSAEYQAKQAALVAEHIAKQDIVITTALIPGRAAPRLVSRAMLASMKPGSVAVDLAVERGGNIEGSEKGRVAAVEGVTVIGYANVAGRIAASASALYARNLYAFIETMVDKGTKEFAVNVEDELVKATMLTHGGPEGGAVVHPTFAEAAAALATEAPAVPAGQEEPAAKPARTVKPRKKAAAEDAAKKEEL</sequence>
<evidence type="ECO:0000256" key="4">
    <source>
        <dbReference type="ARBA" id="ARBA00022741"/>
    </source>
</evidence>
<evidence type="ECO:0000313" key="13">
    <source>
        <dbReference type="Proteomes" id="UP001589692"/>
    </source>
</evidence>
<evidence type="ECO:0000256" key="3">
    <source>
        <dbReference type="ARBA" id="ARBA00012943"/>
    </source>
</evidence>
<dbReference type="RefSeq" id="WP_377254737.1">
    <property type="nucleotide sequence ID" value="NZ_JBHMAA010000002.1"/>
</dbReference>
<dbReference type="EMBL" id="JBHMAA010000002">
    <property type="protein sequence ID" value="MFB9947391.1"/>
    <property type="molecule type" value="Genomic_DNA"/>
</dbReference>
<dbReference type="Pfam" id="PF05222">
    <property type="entry name" value="AlaDh_PNT_N"/>
    <property type="match status" value="1"/>
</dbReference>
<dbReference type="InterPro" id="IPR007698">
    <property type="entry name" value="AlaDH/PNT_NAD(H)-bd"/>
</dbReference>
<dbReference type="NCBIfam" id="NF006942">
    <property type="entry name" value="PRK09424.1"/>
    <property type="match status" value="1"/>
</dbReference>
<dbReference type="SMART" id="SM01002">
    <property type="entry name" value="AlaDh_PNT_C"/>
    <property type="match status" value="1"/>
</dbReference>
<dbReference type="PANTHER" id="PTHR10160">
    <property type="entry name" value="NAD(P) TRANSHYDROGENASE"/>
    <property type="match status" value="1"/>
</dbReference>
<feature type="domain" description="Alanine dehydrogenase/pyridine nucleotide transhydrogenase N-terminal" evidence="11">
    <location>
        <begin position="6"/>
        <end position="138"/>
    </location>
</feature>
<protein>
    <recommendedName>
        <fullName evidence="3">proton-translocating NAD(P)(+) transhydrogenase</fullName>
        <ecNumber evidence="3">7.1.1.1</ecNumber>
    </recommendedName>
</protein>
<gene>
    <name evidence="12" type="ORF">ACFFP0_00955</name>
</gene>
<dbReference type="InterPro" id="IPR007886">
    <property type="entry name" value="AlaDH/PNT_N"/>
</dbReference>
<organism evidence="12 13">
    <name type="scientific">Rhizobium puerariae</name>
    <dbReference type="NCBI Taxonomy" id="1585791"/>
    <lineage>
        <taxon>Bacteria</taxon>
        <taxon>Pseudomonadati</taxon>
        <taxon>Pseudomonadota</taxon>
        <taxon>Alphaproteobacteria</taxon>
        <taxon>Hyphomicrobiales</taxon>
        <taxon>Rhizobiaceae</taxon>
        <taxon>Rhizobium/Agrobacterium group</taxon>
        <taxon>Rhizobium</taxon>
    </lineage>
</organism>
<feature type="domain" description="Alanine dehydrogenase/pyridine nucleotide transhydrogenase NAD(H)-binding" evidence="10">
    <location>
        <begin position="147"/>
        <end position="313"/>
    </location>
</feature>
<feature type="region of interest" description="Disordered" evidence="9">
    <location>
        <begin position="388"/>
        <end position="423"/>
    </location>
</feature>
<evidence type="ECO:0000256" key="1">
    <source>
        <dbReference type="ARBA" id="ARBA00003943"/>
    </source>
</evidence>
<accession>A0ABV6AA03</accession>
<keyword evidence="6" id="KW-1278">Translocase</keyword>
<feature type="compositionally biased region" description="Basic and acidic residues" evidence="9">
    <location>
        <begin position="412"/>
        <end position="423"/>
    </location>
</feature>
<dbReference type="SMART" id="SM01003">
    <property type="entry name" value="AlaDh_PNT_N"/>
    <property type="match status" value="1"/>
</dbReference>
<keyword evidence="5" id="KW-0521">NADP</keyword>
<keyword evidence="13" id="KW-1185">Reference proteome</keyword>
<evidence type="ECO:0000313" key="12">
    <source>
        <dbReference type="EMBL" id="MFB9947391.1"/>
    </source>
</evidence>
<name>A0ABV6AA03_9HYPH</name>
<evidence type="ECO:0000259" key="11">
    <source>
        <dbReference type="SMART" id="SM01003"/>
    </source>
</evidence>
<evidence type="ECO:0000256" key="2">
    <source>
        <dbReference type="ARBA" id="ARBA00005689"/>
    </source>
</evidence>
<proteinExistence type="inferred from homology"/>
<dbReference type="Proteomes" id="UP001589692">
    <property type="component" value="Unassembled WGS sequence"/>
</dbReference>
<dbReference type="SUPFAM" id="SSF51735">
    <property type="entry name" value="NAD(P)-binding Rossmann-fold domains"/>
    <property type="match status" value="1"/>
</dbReference>
<reference evidence="12 13" key="1">
    <citation type="submission" date="2024-09" db="EMBL/GenBank/DDBJ databases">
        <authorList>
            <person name="Sun Q."/>
            <person name="Mori K."/>
        </authorList>
    </citation>
    <scope>NUCLEOTIDE SEQUENCE [LARGE SCALE GENOMIC DNA]</scope>
    <source>
        <strain evidence="12 13">TBRC 4938</strain>
    </source>
</reference>
<keyword evidence="7" id="KW-0520">NAD</keyword>
<dbReference type="Gene3D" id="3.40.50.720">
    <property type="entry name" value="NAD(P)-binding Rossmann-like Domain"/>
    <property type="match status" value="2"/>
</dbReference>
<dbReference type="EC" id="7.1.1.1" evidence="3"/>
<evidence type="ECO:0000256" key="9">
    <source>
        <dbReference type="SAM" id="MobiDB-lite"/>
    </source>
</evidence>
<comment type="function">
    <text evidence="1">The transhydrogenation between NADH and NADP is coupled to respiration and ATP hydrolysis and functions as a proton pump across the membrane.</text>
</comment>
<comment type="similarity">
    <text evidence="2">Belongs to the AlaDH/PNT family.</text>
</comment>
<evidence type="ECO:0000256" key="6">
    <source>
        <dbReference type="ARBA" id="ARBA00022967"/>
    </source>
</evidence>
<comment type="catalytic activity">
    <reaction evidence="8">
        <text>NAD(+) + NADPH + H(+)(in) = NADH + NADP(+) + H(+)(out)</text>
        <dbReference type="Rhea" id="RHEA:47992"/>
        <dbReference type="ChEBI" id="CHEBI:15378"/>
        <dbReference type="ChEBI" id="CHEBI:57540"/>
        <dbReference type="ChEBI" id="CHEBI:57783"/>
        <dbReference type="ChEBI" id="CHEBI:57945"/>
        <dbReference type="ChEBI" id="CHEBI:58349"/>
        <dbReference type="EC" id="7.1.1.1"/>
    </reaction>
</comment>
<keyword evidence="4" id="KW-0547">Nucleotide-binding</keyword>
<evidence type="ECO:0000256" key="8">
    <source>
        <dbReference type="ARBA" id="ARBA00048202"/>
    </source>
</evidence>
<evidence type="ECO:0000256" key="5">
    <source>
        <dbReference type="ARBA" id="ARBA00022857"/>
    </source>
</evidence>
<dbReference type="InterPro" id="IPR008143">
    <property type="entry name" value="Ala_DH/PNT_CS2"/>
</dbReference>
<comment type="caution">
    <text evidence="12">The sequence shown here is derived from an EMBL/GenBank/DDBJ whole genome shotgun (WGS) entry which is preliminary data.</text>
</comment>
<dbReference type="PROSITE" id="PS00837">
    <property type="entry name" value="ALADH_PNT_2"/>
    <property type="match status" value="1"/>
</dbReference>
<dbReference type="Pfam" id="PF01262">
    <property type="entry name" value="AlaDh_PNT_C"/>
    <property type="match status" value="1"/>
</dbReference>
<dbReference type="PANTHER" id="PTHR10160:SF19">
    <property type="entry name" value="PROTON-TRANSLOCATING NAD(P)(+) TRANSHYDROGENASE"/>
    <property type="match status" value="1"/>
</dbReference>
<dbReference type="InterPro" id="IPR036291">
    <property type="entry name" value="NAD(P)-bd_dom_sf"/>
</dbReference>
<dbReference type="SUPFAM" id="SSF52283">
    <property type="entry name" value="Formate/glycerate dehydrogenase catalytic domain-like"/>
    <property type="match status" value="1"/>
</dbReference>
<evidence type="ECO:0000259" key="10">
    <source>
        <dbReference type="SMART" id="SM01002"/>
    </source>
</evidence>